<dbReference type="SMART" id="SM00994">
    <property type="entry name" value="zf-C4_ClpX"/>
    <property type="match status" value="1"/>
</dbReference>
<keyword evidence="9" id="KW-0378">Hydrolase</keyword>
<dbReference type="AlphaFoldDB" id="A0A430FSK0"/>
<dbReference type="InterPro" id="IPR027417">
    <property type="entry name" value="P-loop_NTPase"/>
</dbReference>
<dbReference type="PROSITE" id="PS51902">
    <property type="entry name" value="CLPX_ZB"/>
    <property type="match status" value="1"/>
</dbReference>
<dbReference type="SMART" id="SM00382">
    <property type="entry name" value="AAA"/>
    <property type="match status" value="1"/>
</dbReference>
<dbReference type="EMBL" id="QXGM01000001">
    <property type="protein sequence ID" value="RSX55807.1"/>
    <property type="molecule type" value="Genomic_DNA"/>
</dbReference>
<comment type="caution">
    <text evidence="9">The sequence shown here is derived from an EMBL/GenBank/DDBJ whole genome shotgun (WGS) entry which is preliminary data.</text>
</comment>
<sequence>MGRVINYSDGMQHCSFCGKSEREVERLVAGAGVAICEECIALCSQIIADERTEYLKDQSVDLPTPMSIHEILNSNVIGQEQAKRTLAVAVYNHYKRVRLEELMELEHSNGVRGDAIGAGLEQVKVSKSNILLIGPTGVGKTYLAQTLAEAMDVPFIIADATSLTEAGYVGDDVETLLARLLDAANGDVERARHGIIYIDEIDKIARKSGENTSLARDVSGEGVQQALLKLMEGTVANVPVEGTRKHRDAQTVQMDTKDVLFICAGAFVGLDEIVERRLGRHESGFGSSLRLQPLDYETLSENANADDLAEFGLLPEFIGRMPVVSVLQDLSIADLKAILTEPRDALTKQYAKLFAADGVELQFTDDALDQIAQLAKANSTGARGLRSIMEHALESTMYELPSLDDVIAVVVDGAAIRGEREPQYILANAHQQKHATLGDRLANARRAMLHIAQSHPDDSDFRTGNIRQVM</sequence>
<dbReference type="GO" id="GO:0140662">
    <property type="term" value="F:ATP-dependent protein folding chaperone"/>
    <property type="evidence" value="ECO:0007669"/>
    <property type="project" value="InterPro"/>
</dbReference>
<dbReference type="InterPro" id="IPR004487">
    <property type="entry name" value="Clp_protease_ATP-bd_su_ClpX"/>
</dbReference>
<dbReference type="FunFam" id="1.10.8.60:FF:000002">
    <property type="entry name" value="ATP-dependent Clp protease ATP-binding subunit ClpX"/>
    <property type="match status" value="1"/>
</dbReference>
<dbReference type="GO" id="GO:0016887">
    <property type="term" value="F:ATP hydrolysis activity"/>
    <property type="evidence" value="ECO:0007669"/>
    <property type="project" value="InterPro"/>
</dbReference>
<keyword evidence="10" id="KW-1185">Reference proteome</keyword>
<dbReference type="InterPro" id="IPR046425">
    <property type="entry name" value="ClpX_bact"/>
</dbReference>
<dbReference type="GO" id="GO:0008233">
    <property type="term" value="F:peptidase activity"/>
    <property type="evidence" value="ECO:0007669"/>
    <property type="project" value="UniProtKB-KW"/>
</dbReference>
<feature type="binding site" evidence="6">
    <location>
        <begin position="135"/>
        <end position="142"/>
    </location>
    <ligand>
        <name>ATP</name>
        <dbReference type="ChEBI" id="CHEBI:30616"/>
    </ligand>
</feature>
<feature type="binding site" evidence="6 7">
    <location>
        <position position="17"/>
    </location>
    <ligand>
        <name>Zn(2+)</name>
        <dbReference type="ChEBI" id="CHEBI:29105"/>
    </ligand>
</feature>
<dbReference type="GO" id="GO:0005524">
    <property type="term" value="F:ATP binding"/>
    <property type="evidence" value="ECO:0007669"/>
    <property type="project" value="UniProtKB-UniRule"/>
</dbReference>
<evidence type="ECO:0000256" key="3">
    <source>
        <dbReference type="ARBA" id="ARBA00022833"/>
    </source>
</evidence>
<dbReference type="GO" id="GO:0051082">
    <property type="term" value="F:unfolded protein binding"/>
    <property type="evidence" value="ECO:0007669"/>
    <property type="project" value="UniProtKB-UniRule"/>
</dbReference>
<dbReference type="OrthoDB" id="9804062at2"/>
<organism evidence="9 10">
    <name type="scientific">Bifidobacterium dolichotidis</name>
    <dbReference type="NCBI Taxonomy" id="2306976"/>
    <lineage>
        <taxon>Bacteria</taxon>
        <taxon>Bacillati</taxon>
        <taxon>Actinomycetota</taxon>
        <taxon>Actinomycetes</taxon>
        <taxon>Bifidobacteriales</taxon>
        <taxon>Bifidobacteriaceae</taxon>
        <taxon>Bifidobacterium</taxon>
    </lineage>
</organism>
<evidence type="ECO:0000256" key="7">
    <source>
        <dbReference type="PROSITE-ProRule" id="PRU01250"/>
    </source>
</evidence>
<dbReference type="Pfam" id="PF06689">
    <property type="entry name" value="zf-C4_ClpX"/>
    <property type="match status" value="1"/>
</dbReference>
<name>A0A430FSK0_9BIFI</name>
<evidence type="ECO:0000256" key="6">
    <source>
        <dbReference type="HAMAP-Rule" id="MF_00175"/>
    </source>
</evidence>
<dbReference type="CDD" id="cd19497">
    <property type="entry name" value="RecA-like_ClpX"/>
    <property type="match status" value="1"/>
</dbReference>
<evidence type="ECO:0000313" key="9">
    <source>
        <dbReference type="EMBL" id="RSX55807.1"/>
    </source>
</evidence>
<protein>
    <recommendedName>
        <fullName evidence="6">ATP-dependent Clp protease ATP-binding subunit ClpX</fullName>
    </recommendedName>
</protein>
<proteinExistence type="inferred from homology"/>
<dbReference type="InterPro" id="IPR050052">
    <property type="entry name" value="ATP-dep_Clp_protease_ClpX"/>
</dbReference>
<dbReference type="PANTHER" id="PTHR48102">
    <property type="entry name" value="ATP-DEPENDENT CLP PROTEASE ATP-BINDING SUBUNIT CLPX-LIKE, MITOCHONDRIAL-RELATED"/>
    <property type="match status" value="1"/>
</dbReference>
<keyword evidence="5 6" id="KW-0143">Chaperone</keyword>
<dbReference type="InterPro" id="IPR003593">
    <property type="entry name" value="AAA+_ATPase"/>
</dbReference>
<dbReference type="GO" id="GO:0046983">
    <property type="term" value="F:protein dimerization activity"/>
    <property type="evidence" value="ECO:0007669"/>
    <property type="project" value="UniProtKB-UniRule"/>
</dbReference>
<gene>
    <name evidence="6" type="primary">clpX</name>
    <name evidence="9" type="ORF">D2E26_0370</name>
</gene>
<accession>A0A430FSK0</accession>
<keyword evidence="9" id="KW-0645">Protease</keyword>
<dbReference type="GO" id="GO:0008270">
    <property type="term" value="F:zinc ion binding"/>
    <property type="evidence" value="ECO:0007669"/>
    <property type="project" value="UniProtKB-UniRule"/>
</dbReference>
<comment type="function">
    <text evidence="6">ATP-dependent specificity component of the Clp protease. It directs the protease to specific substrates. Can perform chaperone functions in the absence of ClpP.</text>
</comment>
<dbReference type="RefSeq" id="WP_125962997.1">
    <property type="nucleotide sequence ID" value="NZ_QXGM01000001.1"/>
</dbReference>
<feature type="binding site" evidence="6 7">
    <location>
        <position position="39"/>
    </location>
    <ligand>
        <name>Zn(2+)</name>
        <dbReference type="ChEBI" id="CHEBI:29105"/>
    </ligand>
</feature>
<feature type="binding site" evidence="6 7">
    <location>
        <position position="14"/>
    </location>
    <ligand>
        <name>Zn(2+)</name>
        <dbReference type="ChEBI" id="CHEBI:29105"/>
    </ligand>
</feature>
<dbReference type="Gene3D" id="6.20.220.10">
    <property type="entry name" value="ClpX chaperone, C4-type zinc finger domain"/>
    <property type="match status" value="1"/>
</dbReference>
<dbReference type="Pfam" id="PF07724">
    <property type="entry name" value="AAA_2"/>
    <property type="match status" value="1"/>
</dbReference>
<evidence type="ECO:0000256" key="4">
    <source>
        <dbReference type="ARBA" id="ARBA00022840"/>
    </source>
</evidence>
<keyword evidence="4 6" id="KW-0067">ATP-binding</keyword>
<evidence type="ECO:0000256" key="5">
    <source>
        <dbReference type="ARBA" id="ARBA00023186"/>
    </source>
</evidence>
<dbReference type="HAMAP" id="MF_00175">
    <property type="entry name" value="ClpX"/>
    <property type="match status" value="1"/>
</dbReference>
<keyword evidence="2 6" id="KW-0547">Nucleotide-binding</keyword>
<keyword evidence="3 6" id="KW-0862">Zinc</keyword>
<feature type="domain" description="ClpX-type ZB" evidence="8">
    <location>
        <begin position="1"/>
        <end position="55"/>
    </location>
</feature>
<evidence type="ECO:0000256" key="2">
    <source>
        <dbReference type="ARBA" id="ARBA00022741"/>
    </source>
</evidence>
<dbReference type="InterPro" id="IPR059188">
    <property type="entry name" value="Znf_CLPX-like"/>
</dbReference>
<evidence type="ECO:0000259" key="8">
    <source>
        <dbReference type="PROSITE" id="PS51902"/>
    </source>
</evidence>
<dbReference type="InterPro" id="IPR003959">
    <property type="entry name" value="ATPase_AAA_core"/>
</dbReference>
<dbReference type="NCBIfam" id="NF003745">
    <property type="entry name" value="PRK05342.1"/>
    <property type="match status" value="1"/>
</dbReference>
<dbReference type="SMART" id="SM01086">
    <property type="entry name" value="ClpB_D2-small"/>
    <property type="match status" value="1"/>
</dbReference>
<dbReference type="SUPFAM" id="SSF57716">
    <property type="entry name" value="Glucocorticoid receptor-like (DNA-binding domain)"/>
    <property type="match status" value="1"/>
</dbReference>
<dbReference type="GO" id="GO:0051603">
    <property type="term" value="P:proteolysis involved in protein catabolic process"/>
    <property type="evidence" value="ECO:0007669"/>
    <property type="project" value="TreeGrafter"/>
</dbReference>
<comment type="similarity">
    <text evidence="6 7">Belongs to the ClpX chaperone family.</text>
</comment>
<reference evidence="9 10" key="1">
    <citation type="submission" date="2018-09" db="EMBL/GenBank/DDBJ databases">
        <title>Characterization of the phylogenetic diversity of five novel species belonging to the genus Bifidobacterium.</title>
        <authorList>
            <person name="Lugli G.A."/>
            <person name="Duranti S."/>
            <person name="Milani C."/>
        </authorList>
    </citation>
    <scope>NUCLEOTIDE SEQUENCE [LARGE SCALE GENOMIC DNA]</scope>
    <source>
        <strain evidence="9 10">2036B</strain>
    </source>
</reference>
<dbReference type="Gene3D" id="1.10.8.60">
    <property type="match status" value="1"/>
</dbReference>
<dbReference type="NCBIfam" id="TIGR00382">
    <property type="entry name" value="clpX"/>
    <property type="match status" value="1"/>
</dbReference>
<dbReference type="Pfam" id="PF10431">
    <property type="entry name" value="ClpB_D2-small"/>
    <property type="match status" value="1"/>
</dbReference>
<dbReference type="InterPro" id="IPR038366">
    <property type="entry name" value="Znf_CppX_C4_sf"/>
</dbReference>
<dbReference type="InterPro" id="IPR019489">
    <property type="entry name" value="Clp_ATPase_C"/>
</dbReference>
<evidence type="ECO:0000313" key="10">
    <source>
        <dbReference type="Proteomes" id="UP000287609"/>
    </source>
</evidence>
<feature type="binding site" evidence="6 7">
    <location>
        <position position="36"/>
    </location>
    <ligand>
        <name>Zn(2+)</name>
        <dbReference type="ChEBI" id="CHEBI:29105"/>
    </ligand>
</feature>
<dbReference type="InterPro" id="IPR010603">
    <property type="entry name" value="Znf_CppX_C4"/>
</dbReference>
<comment type="subunit">
    <text evidence="6">Component of the ClpX-ClpP complex. Forms a hexameric ring that, in the presence of ATP, binds to fourteen ClpP subunits assembled into a disk-like structure with a central cavity, resembling the structure of eukaryotic proteasomes.</text>
</comment>
<evidence type="ECO:0000256" key="1">
    <source>
        <dbReference type="ARBA" id="ARBA00022723"/>
    </source>
</evidence>
<dbReference type="Gene3D" id="3.40.50.300">
    <property type="entry name" value="P-loop containing nucleotide triphosphate hydrolases"/>
    <property type="match status" value="1"/>
</dbReference>
<dbReference type="Proteomes" id="UP000287609">
    <property type="component" value="Unassembled WGS sequence"/>
</dbReference>
<dbReference type="SUPFAM" id="SSF52540">
    <property type="entry name" value="P-loop containing nucleoside triphosphate hydrolases"/>
    <property type="match status" value="1"/>
</dbReference>
<dbReference type="PANTHER" id="PTHR48102:SF7">
    <property type="entry name" value="ATP-DEPENDENT CLP PROTEASE ATP-BINDING SUBUNIT CLPX-LIKE, MITOCHONDRIAL"/>
    <property type="match status" value="1"/>
</dbReference>
<keyword evidence="1 6" id="KW-0479">Metal-binding</keyword>